<evidence type="ECO:0000256" key="2">
    <source>
        <dbReference type="ARBA" id="ARBA00022833"/>
    </source>
</evidence>
<feature type="binding site" evidence="5">
    <location>
        <position position="105"/>
    </location>
    <ligand>
        <name>Zn(2+)</name>
        <dbReference type="ChEBI" id="CHEBI:29105"/>
    </ligand>
</feature>
<dbReference type="RefSeq" id="WP_262396477.1">
    <property type="nucleotide sequence ID" value="NZ_JACRTC010000001.1"/>
</dbReference>
<evidence type="ECO:0000256" key="5">
    <source>
        <dbReference type="PIRSR" id="PIRSR036894-1"/>
    </source>
</evidence>
<dbReference type="InterPro" id="IPR049071">
    <property type="entry name" value="MPI_cupin_dom"/>
</dbReference>
<dbReference type="CDD" id="cd07010">
    <property type="entry name" value="cupin_PMI_type_I_N_bac"/>
    <property type="match status" value="1"/>
</dbReference>
<evidence type="ECO:0000313" key="8">
    <source>
        <dbReference type="EMBL" id="MBC8569373.1"/>
    </source>
</evidence>
<dbReference type="Gene3D" id="2.60.120.10">
    <property type="entry name" value="Jelly Rolls"/>
    <property type="match status" value="2"/>
</dbReference>
<dbReference type="EMBL" id="JACRTC010000001">
    <property type="protein sequence ID" value="MBC8569373.1"/>
    <property type="molecule type" value="Genomic_DNA"/>
</dbReference>
<name>A0A926IAM8_9FIRM</name>
<gene>
    <name evidence="8" type="ORF">H8709_00825</name>
</gene>
<evidence type="ECO:0000256" key="1">
    <source>
        <dbReference type="ARBA" id="ARBA00022723"/>
    </source>
</evidence>
<dbReference type="Pfam" id="PF20511">
    <property type="entry name" value="PMI_typeI_cat"/>
    <property type="match status" value="1"/>
</dbReference>
<protein>
    <recommendedName>
        <fullName evidence="3">Phosphohexomutase</fullName>
    </recommendedName>
    <alternativeName>
        <fullName evidence="4">Phosphomannose isomerase</fullName>
    </alternativeName>
</protein>
<dbReference type="GO" id="GO:0004476">
    <property type="term" value="F:mannose-6-phosphate isomerase activity"/>
    <property type="evidence" value="ECO:0007669"/>
    <property type="project" value="InterPro"/>
</dbReference>
<feature type="binding site" evidence="5">
    <location>
        <position position="180"/>
    </location>
    <ligand>
        <name>Zn(2+)</name>
        <dbReference type="ChEBI" id="CHEBI:29105"/>
    </ligand>
</feature>
<evidence type="ECO:0000313" key="9">
    <source>
        <dbReference type="Proteomes" id="UP000660861"/>
    </source>
</evidence>
<dbReference type="InterPro" id="IPR051804">
    <property type="entry name" value="Carb_Metab_Reg_Kinase/Isom"/>
</dbReference>
<sequence>MLQPIRLRPAYKDYPHGGHGRLRDEYGKFDTPYEITAESWELSCHKNGESIVVSGNHKGKTLSAYIQAMKEEGHDVVGTAGAKYDRFPLLVKFLDSDQDLTLQVHPTDEYGYRVEHEPGKTEMWYYVECEPDAVTYYGFNRETNREEYIQKVNDGTIMDMVAAVPVKPGDAIMVTSGTIHAVGKGTLLAEIQQNSDTTYSMYNYGRPCDFPFQLEESADVMNYNPPETVILPKPEPEVFDGFKKYWVADCQYFTVYRLEVESKAVQTAGTDSFHHLLFLSGDGEVKWNGGSVPYHKGDSVFVPANFGEYEITGNGVCLLSIAK</sequence>
<dbReference type="PANTHER" id="PTHR42742">
    <property type="entry name" value="TRANSCRIPTIONAL REPRESSOR MPRA"/>
    <property type="match status" value="1"/>
</dbReference>
<reference evidence="8" key="1">
    <citation type="submission" date="2020-08" db="EMBL/GenBank/DDBJ databases">
        <title>Genome public.</title>
        <authorList>
            <person name="Liu C."/>
            <person name="Sun Q."/>
        </authorList>
    </citation>
    <scope>NUCLEOTIDE SEQUENCE</scope>
    <source>
        <strain evidence="8">NSJ-54</strain>
    </source>
</reference>
<dbReference type="Proteomes" id="UP000660861">
    <property type="component" value="Unassembled WGS sequence"/>
</dbReference>
<keyword evidence="8" id="KW-0413">Isomerase</keyword>
<dbReference type="SUPFAM" id="SSF51182">
    <property type="entry name" value="RmlC-like cupins"/>
    <property type="match status" value="1"/>
</dbReference>
<dbReference type="PIRSF" id="PIRSF036894">
    <property type="entry name" value="PMI_Firm_short"/>
    <property type="match status" value="1"/>
</dbReference>
<dbReference type="GO" id="GO:0008270">
    <property type="term" value="F:zinc ion binding"/>
    <property type="evidence" value="ECO:0007669"/>
    <property type="project" value="InterPro"/>
</dbReference>
<keyword evidence="1 5" id="KW-0479">Metal-binding</keyword>
<keyword evidence="2 5" id="KW-0862">Zinc</keyword>
<comment type="caution">
    <text evidence="8">The sequence shown here is derived from an EMBL/GenBank/DDBJ whole genome shotgun (WGS) entry which is preliminary data.</text>
</comment>
<proteinExistence type="predicted"/>
<evidence type="ECO:0000256" key="4">
    <source>
        <dbReference type="ARBA" id="ARBA00030762"/>
    </source>
</evidence>
<comment type="cofactor">
    <cofactor evidence="5">
        <name>Zn(2+)</name>
        <dbReference type="ChEBI" id="CHEBI:29105"/>
    </cofactor>
    <text evidence="5">Binds 1 zinc ion per subunit.</text>
</comment>
<organism evidence="8 9">
    <name type="scientific">Zongyangia hominis</name>
    <dbReference type="NCBI Taxonomy" id="2763677"/>
    <lineage>
        <taxon>Bacteria</taxon>
        <taxon>Bacillati</taxon>
        <taxon>Bacillota</taxon>
        <taxon>Clostridia</taxon>
        <taxon>Eubacteriales</taxon>
        <taxon>Oscillospiraceae</taxon>
        <taxon>Zongyangia</taxon>
    </lineage>
</organism>
<keyword evidence="9" id="KW-1185">Reference proteome</keyword>
<feature type="binding site" evidence="5">
    <location>
        <position position="122"/>
    </location>
    <ligand>
        <name>Zn(2+)</name>
        <dbReference type="ChEBI" id="CHEBI:29105"/>
    </ligand>
</feature>
<evidence type="ECO:0000259" key="7">
    <source>
        <dbReference type="Pfam" id="PF21621"/>
    </source>
</evidence>
<dbReference type="InterPro" id="IPR014710">
    <property type="entry name" value="RmlC-like_jellyroll"/>
</dbReference>
<dbReference type="AlphaFoldDB" id="A0A926IAM8"/>
<dbReference type="InterPro" id="IPR046457">
    <property type="entry name" value="PMI_typeI_cat"/>
</dbReference>
<dbReference type="PANTHER" id="PTHR42742:SF3">
    <property type="entry name" value="FRUCTOKINASE"/>
    <property type="match status" value="1"/>
</dbReference>
<dbReference type="Pfam" id="PF21621">
    <property type="entry name" value="MPI_cupin_dom"/>
    <property type="match status" value="1"/>
</dbReference>
<dbReference type="InterPro" id="IPR011051">
    <property type="entry name" value="RmlC_Cupin_sf"/>
</dbReference>
<feature type="domain" description="Phosphomannose isomerase type I catalytic" evidence="6">
    <location>
        <begin position="6"/>
        <end position="112"/>
    </location>
</feature>
<evidence type="ECO:0000259" key="6">
    <source>
        <dbReference type="Pfam" id="PF20511"/>
    </source>
</evidence>
<dbReference type="InterPro" id="IPR014628">
    <property type="entry name" value="Man6P_isomerase_Firm_short"/>
</dbReference>
<feature type="domain" description="Mannose-6-phosphate isomerase cupin" evidence="7">
    <location>
        <begin position="247"/>
        <end position="320"/>
    </location>
</feature>
<accession>A0A926IAM8</accession>
<evidence type="ECO:0000256" key="3">
    <source>
        <dbReference type="ARBA" id="ARBA00029741"/>
    </source>
</evidence>
<dbReference type="GO" id="GO:0005975">
    <property type="term" value="P:carbohydrate metabolic process"/>
    <property type="evidence" value="ECO:0007669"/>
    <property type="project" value="InterPro"/>
</dbReference>